<dbReference type="PROSITE" id="PS51257">
    <property type="entry name" value="PROKAR_LIPOPROTEIN"/>
    <property type="match status" value="1"/>
</dbReference>
<evidence type="ECO:0008006" key="3">
    <source>
        <dbReference type="Google" id="ProtNLM"/>
    </source>
</evidence>
<dbReference type="EMBL" id="QKSB01000002">
    <property type="protein sequence ID" value="PZE17915.1"/>
    <property type="molecule type" value="Genomic_DNA"/>
</dbReference>
<protein>
    <recommendedName>
        <fullName evidence="3">Lipoprotein</fullName>
    </recommendedName>
</protein>
<dbReference type="AlphaFoldDB" id="A0A2W1NEP3"/>
<accession>A0A2W1NEP3</accession>
<dbReference type="OrthoDB" id="978751at2"/>
<dbReference type="RefSeq" id="WP_111062066.1">
    <property type="nucleotide sequence ID" value="NZ_JBHUCU010000002.1"/>
</dbReference>
<organism evidence="1 2">
    <name type="scientific">Putridiphycobacter roseus</name>
    <dbReference type="NCBI Taxonomy" id="2219161"/>
    <lineage>
        <taxon>Bacteria</taxon>
        <taxon>Pseudomonadati</taxon>
        <taxon>Bacteroidota</taxon>
        <taxon>Flavobacteriia</taxon>
        <taxon>Flavobacteriales</taxon>
        <taxon>Crocinitomicaceae</taxon>
        <taxon>Putridiphycobacter</taxon>
    </lineage>
</organism>
<evidence type="ECO:0000313" key="1">
    <source>
        <dbReference type="EMBL" id="PZE17915.1"/>
    </source>
</evidence>
<reference evidence="1 2" key="1">
    <citation type="submission" date="2018-06" db="EMBL/GenBank/DDBJ databases">
        <title>The draft genome sequence of Crocinitomix sp. SM1701.</title>
        <authorList>
            <person name="Zhang X."/>
        </authorList>
    </citation>
    <scope>NUCLEOTIDE SEQUENCE [LARGE SCALE GENOMIC DNA]</scope>
    <source>
        <strain evidence="1 2">SM1701</strain>
    </source>
</reference>
<sequence>MRRLKYIYLLFIPLLLTSCFEFIEDISINEDGSGEITLILNASQSKSKLNSMLLLEEVEGYRVPSRAEIITKVKNLEDSLRKMPGFSAVSTALNMDNFVLKVHANFDKIERLNEVIFKLWFARDPVNAQRMTYYSFQSGTYIKQASSAMNYLQNSLKRIDQNSLEGSNYISLSRFQSAVSSQINAKSIVSKNNKVVFLKLPLTALINKPELFTNKIITHP</sequence>
<gene>
    <name evidence="1" type="ORF">DNU06_04665</name>
</gene>
<dbReference type="Proteomes" id="UP000249248">
    <property type="component" value="Unassembled WGS sequence"/>
</dbReference>
<evidence type="ECO:0000313" key="2">
    <source>
        <dbReference type="Proteomes" id="UP000249248"/>
    </source>
</evidence>
<keyword evidence="2" id="KW-1185">Reference proteome</keyword>
<proteinExistence type="predicted"/>
<name>A0A2W1NEP3_9FLAO</name>
<comment type="caution">
    <text evidence="1">The sequence shown here is derived from an EMBL/GenBank/DDBJ whole genome shotgun (WGS) entry which is preliminary data.</text>
</comment>